<reference evidence="1" key="1">
    <citation type="submission" date="2019-08" db="EMBL/GenBank/DDBJ databases">
        <authorList>
            <person name="Kucharzyk K."/>
            <person name="Murdoch R.W."/>
            <person name="Higgins S."/>
            <person name="Loffler F."/>
        </authorList>
    </citation>
    <scope>NUCLEOTIDE SEQUENCE</scope>
</reference>
<protein>
    <submittedName>
        <fullName evidence="1">Uncharacterized protein</fullName>
    </submittedName>
</protein>
<accession>A0A645FZ41</accession>
<dbReference type="EMBL" id="VSSQ01066326">
    <property type="protein sequence ID" value="MPN18899.1"/>
    <property type="molecule type" value="Genomic_DNA"/>
</dbReference>
<name>A0A645FZ41_9ZZZZ</name>
<evidence type="ECO:0000313" key="1">
    <source>
        <dbReference type="EMBL" id="MPN18899.1"/>
    </source>
</evidence>
<organism evidence="1">
    <name type="scientific">bioreactor metagenome</name>
    <dbReference type="NCBI Taxonomy" id="1076179"/>
    <lineage>
        <taxon>unclassified sequences</taxon>
        <taxon>metagenomes</taxon>
        <taxon>ecological metagenomes</taxon>
    </lineage>
</organism>
<sequence>MDVDMKSKIIRLQMANEAMGKKKIQALVNAALTSRVKPAIASGY</sequence>
<gene>
    <name evidence="1" type="ORF">SDC9_166264</name>
</gene>
<proteinExistence type="predicted"/>
<dbReference type="AlphaFoldDB" id="A0A645FZ41"/>
<comment type="caution">
    <text evidence="1">The sequence shown here is derived from an EMBL/GenBank/DDBJ whole genome shotgun (WGS) entry which is preliminary data.</text>
</comment>